<dbReference type="EMBL" id="AZEX01000035">
    <property type="protein sequence ID" value="KRL60799.1"/>
    <property type="molecule type" value="Genomic_DNA"/>
</dbReference>
<proteinExistence type="inferred from homology"/>
<dbReference type="NCBIfam" id="TIGR00719">
    <property type="entry name" value="sda_beta"/>
    <property type="match status" value="1"/>
</dbReference>
<accession>A0A0R1RUI5</accession>
<dbReference type="InterPro" id="IPR005131">
    <property type="entry name" value="Ser_deHydtase_bsu"/>
</dbReference>
<sequence length="216" mass="23896">MTNQYRSVFDIIGPIMIGPSSSHTAGAVAIGHVANRLFHAPVEKITVRYFESFAQTHQGHGTDYAIISGVLGFDPADQRVPHAVDLARRQGIEVEFIEDPGDSPIGHPNTAELTLVNAKKSLTVWGCSIGGGTIEIRKVDLNGIIFQPEGPLPIIFVESDQEIGAALDQIFQDNYRDKRISVRVPNRFMYKLDLVDKPYPEQIEQVRGMSKDMIVL</sequence>
<comment type="catalytic activity">
    <reaction evidence="10 11">
        <text>L-serine = pyruvate + NH4(+)</text>
        <dbReference type="Rhea" id="RHEA:19169"/>
        <dbReference type="ChEBI" id="CHEBI:15361"/>
        <dbReference type="ChEBI" id="CHEBI:28938"/>
        <dbReference type="ChEBI" id="CHEBI:33384"/>
        <dbReference type="EC" id="4.3.1.17"/>
    </reaction>
</comment>
<keyword evidence="6 11" id="KW-0479">Metal-binding</keyword>
<dbReference type="GO" id="GO:0003941">
    <property type="term" value="F:L-serine ammonia-lyase activity"/>
    <property type="evidence" value="ECO:0007669"/>
    <property type="project" value="UniProtKB-UniRule"/>
</dbReference>
<protein>
    <recommendedName>
        <fullName evidence="11">L-serine dehydratase</fullName>
        <ecNumber evidence="11">4.3.1.17</ecNumber>
    </recommendedName>
</protein>
<comment type="caution">
    <text evidence="13">The sequence shown here is derived from an EMBL/GenBank/DDBJ whole genome shotgun (WGS) entry which is preliminary data.</text>
</comment>
<dbReference type="GO" id="GO:0046872">
    <property type="term" value="F:metal ion binding"/>
    <property type="evidence" value="ECO:0007669"/>
    <property type="project" value="UniProtKB-KW"/>
</dbReference>
<keyword evidence="9 11" id="KW-0456">Lyase</keyword>
<dbReference type="Pfam" id="PF03315">
    <property type="entry name" value="SDH_beta"/>
    <property type="match status" value="1"/>
</dbReference>
<evidence type="ECO:0000259" key="12">
    <source>
        <dbReference type="Pfam" id="PF03315"/>
    </source>
</evidence>
<name>A0A0R1RUI5_9LACO</name>
<dbReference type="SUPFAM" id="SSF143548">
    <property type="entry name" value="Serine metabolism enzymes domain"/>
    <property type="match status" value="1"/>
</dbReference>
<evidence type="ECO:0000256" key="4">
    <source>
        <dbReference type="ARBA" id="ARBA00022432"/>
    </source>
</evidence>
<keyword evidence="7 11" id="KW-0408">Iron</keyword>
<comment type="cofactor">
    <cofactor evidence="1 11">
        <name>[4Fe-4S] cluster</name>
        <dbReference type="ChEBI" id="CHEBI:49883"/>
    </cofactor>
</comment>
<dbReference type="PANTHER" id="PTHR30182">
    <property type="entry name" value="L-SERINE DEHYDRATASE"/>
    <property type="match status" value="1"/>
</dbReference>
<dbReference type="InterPro" id="IPR051318">
    <property type="entry name" value="Fe-S_L-Ser"/>
</dbReference>
<evidence type="ECO:0000256" key="3">
    <source>
        <dbReference type="ARBA" id="ARBA00008636"/>
    </source>
</evidence>
<gene>
    <name evidence="13" type="ORF">FC69_GL001235</name>
</gene>
<dbReference type="GO" id="GO:0006094">
    <property type="term" value="P:gluconeogenesis"/>
    <property type="evidence" value="ECO:0007669"/>
    <property type="project" value="UniProtKB-KW"/>
</dbReference>
<keyword evidence="8 11" id="KW-0411">Iron-sulfur</keyword>
<evidence type="ECO:0000256" key="10">
    <source>
        <dbReference type="ARBA" id="ARBA00049406"/>
    </source>
</evidence>
<feature type="domain" description="Serine dehydratase beta chain" evidence="12">
    <location>
        <begin position="7"/>
        <end position="85"/>
    </location>
</feature>
<keyword evidence="5 11" id="KW-0004">4Fe-4S</keyword>
<dbReference type="RefSeq" id="WP_025082927.1">
    <property type="nucleotide sequence ID" value="NZ_AZEX01000035.1"/>
</dbReference>
<dbReference type="GO" id="GO:0051539">
    <property type="term" value="F:4 iron, 4 sulfur cluster binding"/>
    <property type="evidence" value="ECO:0007669"/>
    <property type="project" value="UniProtKB-UniRule"/>
</dbReference>
<organism evidence="13 14">
    <name type="scientific">Latilactobacillus fuchuensis DSM 14340 = JCM 11249</name>
    <dbReference type="NCBI Taxonomy" id="1423747"/>
    <lineage>
        <taxon>Bacteria</taxon>
        <taxon>Bacillati</taxon>
        <taxon>Bacillota</taxon>
        <taxon>Bacilli</taxon>
        <taxon>Lactobacillales</taxon>
        <taxon>Lactobacillaceae</taxon>
        <taxon>Latilactobacillus</taxon>
    </lineage>
</organism>
<comment type="pathway">
    <text evidence="2">Carbohydrate biosynthesis; gluconeogenesis.</text>
</comment>
<evidence type="ECO:0000256" key="8">
    <source>
        <dbReference type="ARBA" id="ARBA00023014"/>
    </source>
</evidence>
<dbReference type="PANTHER" id="PTHR30182:SF12">
    <property type="entry name" value="L-SERINE DEHYDRATASE, BETA CHAIN-RELATED"/>
    <property type="match status" value="1"/>
</dbReference>
<evidence type="ECO:0000256" key="1">
    <source>
        <dbReference type="ARBA" id="ARBA00001966"/>
    </source>
</evidence>
<dbReference type="OrthoDB" id="9813137at2"/>
<keyword evidence="4 11" id="KW-0312">Gluconeogenesis</keyword>
<dbReference type="InterPro" id="IPR004643">
    <property type="entry name" value="Fe-S_L-Ser_bsu"/>
</dbReference>
<comment type="similarity">
    <text evidence="3 11">Belongs to the iron-sulfur dependent L-serine dehydratase family.</text>
</comment>
<reference evidence="13 14" key="1">
    <citation type="journal article" date="2015" name="Genome Announc.">
        <title>Expanding the biotechnology potential of lactobacilli through comparative genomics of 213 strains and associated genera.</title>
        <authorList>
            <person name="Sun Z."/>
            <person name="Harris H.M."/>
            <person name="McCann A."/>
            <person name="Guo C."/>
            <person name="Argimon S."/>
            <person name="Zhang W."/>
            <person name="Yang X."/>
            <person name="Jeffery I.B."/>
            <person name="Cooney J.C."/>
            <person name="Kagawa T.F."/>
            <person name="Liu W."/>
            <person name="Song Y."/>
            <person name="Salvetti E."/>
            <person name="Wrobel A."/>
            <person name="Rasinkangas P."/>
            <person name="Parkhill J."/>
            <person name="Rea M.C."/>
            <person name="O'Sullivan O."/>
            <person name="Ritari J."/>
            <person name="Douillard F.P."/>
            <person name="Paul Ross R."/>
            <person name="Yang R."/>
            <person name="Briner A.E."/>
            <person name="Felis G.E."/>
            <person name="de Vos W.M."/>
            <person name="Barrangou R."/>
            <person name="Klaenhammer T.R."/>
            <person name="Caufield P.W."/>
            <person name="Cui Y."/>
            <person name="Zhang H."/>
            <person name="O'Toole P.W."/>
        </authorList>
    </citation>
    <scope>NUCLEOTIDE SEQUENCE [LARGE SCALE GENOMIC DNA]</scope>
    <source>
        <strain evidence="13 14">DSM 14340</strain>
    </source>
</reference>
<evidence type="ECO:0000256" key="6">
    <source>
        <dbReference type="ARBA" id="ARBA00022723"/>
    </source>
</evidence>
<evidence type="ECO:0000256" key="9">
    <source>
        <dbReference type="ARBA" id="ARBA00023239"/>
    </source>
</evidence>
<evidence type="ECO:0000256" key="11">
    <source>
        <dbReference type="RuleBase" id="RU366059"/>
    </source>
</evidence>
<evidence type="ECO:0000313" key="13">
    <source>
        <dbReference type="EMBL" id="KRL60799.1"/>
    </source>
</evidence>
<dbReference type="eggNOG" id="COG1760">
    <property type="taxonomic scope" value="Bacteria"/>
</dbReference>
<dbReference type="Proteomes" id="UP000051264">
    <property type="component" value="Unassembled WGS sequence"/>
</dbReference>
<dbReference type="AlphaFoldDB" id="A0A0R1RUI5"/>
<evidence type="ECO:0000313" key="14">
    <source>
        <dbReference type="Proteomes" id="UP000051264"/>
    </source>
</evidence>
<evidence type="ECO:0000256" key="7">
    <source>
        <dbReference type="ARBA" id="ARBA00023004"/>
    </source>
</evidence>
<dbReference type="EC" id="4.3.1.17" evidence="11"/>
<dbReference type="Gene3D" id="3.30.1330.90">
    <property type="entry name" value="D-3-phosphoglycerate dehydrogenase, domain 3"/>
    <property type="match status" value="1"/>
</dbReference>
<dbReference type="InterPro" id="IPR029009">
    <property type="entry name" value="ASB_dom_sf"/>
</dbReference>
<evidence type="ECO:0000256" key="2">
    <source>
        <dbReference type="ARBA" id="ARBA00004742"/>
    </source>
</evidence>
<dbReference type="STRING" id="1423747.FC69_GL001235"/>
<dbReference type="PATRIC" id="fig|1423747.3.peg.1261"/>
<evidence type="ECO:0000256" key="5">
    <source>
        <dbReference type="ARBA" id="ARBA00022485"/>
    </source>
</evidence>